<dbReference type="AlphaFoldDB" id="A0A430Q1M3"/>
<evidence type="ECO:0000313" key="1">
    <source>
        <dbReference type="EMBL" id="RTG81588.1"/>
    </source>
</evidence>
<sequence>MHTDQFPTELHSMYHLPVNYLHHNVNEIIQNRLPTNYRQSYTNLIHITLKEYYKKPLNIDIQLMIQRILLEQANVIDVQLEQNNILYDLNVLQFNESDMTMIKLSDWSDWPDLRWIPGWKYLICSLEN</sequence>
<organism evidence="1 2">
    <name type="scientific">Schistosoma bovis</name>
    <name type="common">Blood fluke</name>
    <dbReference type="NCBI Taxonomy" id="6184"/>
    <lineage>
        <taxon>Eukaryota</taxon>
        <taxon>Metazoa</taxon>
        <taxon>Spiralia</taxon>
        <taxon>Lophotrochozoa</taxon>
        <taxon>Platyhelminthes</taxon>
        <taxon>Trematoda</taxon>
        <taxon>Digenea</taxon>
        <taxon>Strigeidida</taxon>
        <taxon>Schistosomatoidea</taxon>
        <taxon>Schistosomatidae</taxon>
        <taxon>Schistosoma</taxon>
    </lineage>
</organism>
<gene>
    <name evidence="1" type="ORF">DC041_0009828</name>
</gene>
<comment type="caution">
    <text evidence="1">The sequence shown here is derived from an EMBL/GenBank/DDBJ whole genome shotgun (WGS) entry which is preliminary data.</text>
</comment>
<proteinExistence type="predicted"/>
<evidence type="ECO:0000313" key="2">
    <source>
        <dbReference type="Proteomes" id="UP000290809"/>
    </source>
</evidence>
<feature type="non-terminal residue" evidence="1">
    <location>
        <position position="128"/>
    </location>
</feature>
<protein>
    <submittedName>
        <fullName evidence="1">Uncharacterized protein</fullName>
    </submittedName>
</protein>
<name>A0A430Q1M3_SCHBO</name>
<dbReference type="EMBL" id="QMKO01003277">
    <property type="protein sequence ID" value="RTG81588.1"/>
    <property type="molecule type" value="Genomic_DNA"/>
</dbReference>
<reference evidence="1 2" key="1">
    <citation type="journal article" date="2019" name="PLoS Pathog.">
        <title>Genome sequence of the bovine parasite Schistosoma bovis Tanzania.</title>
        <authorList>
            <person name="Oey H."/>
            <person name="Zakrzewski M."/>
            <person name="Gobert G."/>
            <person name="Gravermann K."/>
            <person name="Stoye J."/>
            <person name="Jones M."/>
            <person name="Mcmanus D."/>
            <person name="Krause L."/>
        </authorList>
    </citation>
    <scope>NUCLEOTIDE SEQUENCE [LARGE SCALE GENOMIC DNA]</scope>
    <source>
        <strain evidence="1 2">TAN1997</strain>
    </source>
</reference>
<accession>A0A430Q1M3</accession>
<dbReference type="Proteomes" id="UP000290809">
    <property type="component" value="Unassembled WGS sequence"/>
</dbReference>
<keyword evidence="2" id="KW-1185">Reference proteome</keyword>